<dbReference type="InterPro" id="IPR003615">
    <property type="entry name" value="HNH_nuc"/>
</dbReference>
<feature type="domain" description="HNH nuclease" evidence="1">
    <location>
        <begin position="156"/>
        <end position="207"/>
    </location>
</feature>
<organism evidence="2 3">
    <name type="scientific">Undibacterium squillarum</name>
    <dbReference type="NCBI Taxonomy" id="1131567"/>
    <lineage>
        <taxon>Bacteria</taxon>
        <taxon>Pseudomonadati</taxon>
        <taxon>Pseudomonadota</taxon>
        <taxon>Betaproteobacteria</taxon>
        <taxon>Burkholderiales</taxon>
        <taxon>Oxalobacteraceae</taxon>
        <taxon>Undibacterium</taxon>
    </lineage>
</organism>
<evidence type="ECO:0000313" key="3">
    <source>
        <dbReference type="Proteomes" id="UP000653343"/>
    </source>
</evidence>
<reference evidence="3" key="1">
    <citation type="journal article" date="2019" name="Int. J. Syst. Evol. Microbiol.">
        <title>The Global Catalogue of Microorganisms (GCM) 10K type strain sequencing project: providing services to taxonomists for standard genome sequencing and annotation.</title>
        <authorList>
            <consortium name="The Broad Institute Genomics Platform"/>
            <consortium name="The Broad Institute Genome Sequencing Center for Infectious Disease"/>
            <person name="Wu L."/>
            <person name="Ma J."/>
        </authorList>
    </citation>
    <scope>NUCLEOTIDE SEQUENCE [LARGE SCALE GENOMIC DNA]</scope>
    <source>
        <strain evidence="3">KCTC 23917</strain>
    </source>
</reference>
<keyword evidence="3" id="KW-1185">Reference proteome</keyword>
<accession>A0ABQ2XWU3</accession>
<proteinExistence type="predicted"/>
<keyword evidence="2" id="KW-0378">Hydrolase</keyword>
<name>A0ABQ2XWU3_9BURK</name>
<dbReference type="Proteomes" id="UP000653343">
    <property type="component" value="Unassembled WGS sequence"/>
</dbReference>
<keyword evidence="2" id="KW-0540">Nuclease</keyword>
<dbReference type="EMBL" id="BMYU01000003">
    <property type="protein sequence ID" value="GGX38593.1"/>
    <property type="molecule type" value="Genomic_DNA"/>
</dbReference>
<keyword evidence="2" id="KW-0255">Endonuclease</keyword>
<comment type="caution">
    <text evidence="2">The sequence shown here is derived from an EMBL/GenBank/DDBJ whole genome shotgun (WGS) entry which is preliminary data.</text>
</comment>
<evidence type="ECO:0000259" key="1">
    <source>
        <dbReference type="Pfam" id="PF13391"/>
    </source>
</evidence>
<gene>
    <name evidence="2" type="ORF">GCM10010946_16090</name>
</gene>
<dbReference type="GO" id="GO:0004519">
    <property type="term" value="F:endonuclease activity"/>
    <property type="evidence" value="ECO:0007669"/>
    <property type="project" value="UniProtKB-KW"/>
</dbReference>
<evidence type="ECO:0000313" key="2">
    <source>
        <dbReference type="EMBL" id="GGX38593.1"/>
    </source>
</evidence>
<dbReference type="RefSeq" id="WP_189356555.1">
    <property type="nucleotide sequence ID" value="NZ_BMYU01000003.1"/>
</dbReference>
<dbReference type="Pfam" id="PF13391">
    <property type="entry name" value="HNH_2"/>
    <property type="match status" value="1"/>
</dbReference>
<protein>
    <submittedName>
        <fullName evidence="2">Restriction endonuclease</fullName>
    </submittedName>
</protein>
<sequence>MAGRKWTYDEVKLAYFLYCQLPFGQLDSRNKEIQALAKLLDRTAGSVAMKLVNLASLDPSITSTGRIGLKNGSKVDREVWADLSQNWEKFAEDAIDYRHTLEQANPEKVAIALNNLGESLDAPENYFAENRKTLVMQREKQNFFRKAVLSSYQNRCCMTGISEPKLLIASHIVPWSEDPQNRLNPANGLCLSALHDKAFDQHLITLDDDYRIMISRKLKIHCNDHIIRKFFLEIEGREIFLPTRFRPEIKFLKKHQNSFSKGDCDA</sequence>